<dbReference type="GO" id="GO:0046872">
    <property type="term" value="F:metal ion binding"/>
    <property type="evidence" value="ECO:0007669"/>
    <property type="project" value="UniProtKB-KW"/>
</dbReference>
<dbReference type="SFLD" id="SFLDS00003">
    <property type="entry name" value="Haloacid_Dehalogenase"/>
    <property type="match status" value="1"/>
</dbReference>
<evidence type="ECO:0000313" key="8">
    <source>
        <dbReference type="EMBL" id="CDF82557.1"/>
    </source>
</evidence>
<evidence type="ECO:0000256" key="7">
    <source>
        <dbReference type="ARBA" id="ARBA00023277"/>
    </source>
</evidence>
<dbReference type="Pfam" id="PF13419">
    <property type="entry name" value="HAD_2"/>
    <property type="match status" value="1"/>
</dbReference>
<dbReference type="PANTHER" id="PTHR43434:SF1">
    <property type="entry name" value="PHOSPHOGLYCOLATE PHOSPHATASE"/>
    <property type="match status" value="1"/>
</dbReference>
<reference evidence="8 9" key="2">
    <citation type="submission" date="2014-05" db="EMBL/GenBank/DDBJ databases">
        <title>Genome sequence of the 3-chlorobenzoate degrading bacterium Pseudomonas knackmussii B13 shows multiple evidence for horizontal gene transfer.</title>
        <authorList>
            <person name="Miyazaki R."/>
            <person name="Bertelli C."/>
            <person name="Falquet L."/>
            <person name="Robinson-Rechavi M."/>
            <person name="Gharib W."/>
            <person name="Roy S."/>
            <person name="Van der Meer J.R."/>
        </authorList>
    </citation>
    <scope>NUCLEOTIDE SEQUENCE [LARGE SCALE GENOMIC DNA]</scope>
    <source>
        <strain evidence="8 9">B13</strain>
    </source>
</reference>
<protein>
    <recommendedName>
        <fullName evidence="5">phosphoglycolate phosphatase</fullName>
        <ecNumber evidence="5">3.1.3.18</ecNumber>
    </recommendedName>
</protein>
<dbReference type="InterPro" id="IPR050155">
    <property type="entry name" value="HAD-like_hydrolase_sf"/>
</dbReference>
<keyword evidence="9" id="KW-1185">Reference proteome</keyword>
<evidence type="ECO:0000256" key="5">
    <source>
        <dbReference type="ARBA" id="ARBA00013078"/>
    </source>
</evidence>
<dbReference type="EC" id="3.1.3.18" evidence="5"/>
<comment type="pathway">
    <text evidence="3">Organic acid metabolism; glycolate biosynthesis; glycolate from 2-phosphoglycolate: step 1/1.</text>
</comment>
<dbReference type="EMBL" id="HG322950">
    <property type="protein sequence ID" value="CDF82557.1"/>
    <property type="molecule type" value="Genomic_DNA"/>
</dbReference>
<dbReference type="HOGENOM" id="CLU_100976_0_0_6"/>
<dbReference type="KEGG" id="pkc:PKB_1192"/>
<dbReference type="eggNOG" id="COG0546">
    <property type="taxonomic scope" value="Bacteria"/>
</dbReference>
<organism evidence="8 9">
    <name type="scientific">Pseudomonas knackmussii (strain DSM 6978 / CCUG 54928 / LMG 23759 / B13)</name>
    <dbReference type="NCBI Taxonomy" id="1301098"/>
    <lineage>
        <taxon>Bacteria</taxon>
        <taxon>Pseudomonadati</taxon>
        <taxon>Pseudomonadota</taxon>
        <taxon>Gammaproteobacteria</taxon>
        <taxon>Pseudomonadales</taxon>
        <taxon>Pseudomonadaceae</taxon>
        <taxon>Pseudomonas</taxon>
    </lineage>
</organism>
<dbReference type="InterPro" id="IPR023214">
    <property type="entry name" value="HAD_sf"/>
</dbReference>
<dbReference type="Gene3D" id="3.40.50.1000">
    <property type="entry name" value="HAD superfamily/HAD-like"/>
    <property type="match status" value="1"/>
</dbReference>
<dbReference type="InterPro" id="IPR023198">
    <property type="entry name" value="PGP-like_dom2"/>
</dbReference>
<evidence type="ECO:0000256" key="1">
    <source>
        <dbReference type="ARBA" id="ARBA00000830"/>
    </source>
</evidence>
<comment type="cofactor">
    <cofactor evidence="2">
        <name>Mg(2+)</name>
        <dbReference type="ChEBI" id="CHEBI:18420"/>
    </cofactor>
</comment>
<dbReference type="Proteomes" id="UP000025241">
    <property type="component" value="Chromosome I"/>
</dbReference>
<dbReference type="STRING" id="1301098.PKB_1192"/>
<comment type="catalytic activity">
    <reaction evidence="1">
        <text>2-phosphoglycolate + H2O = glycolate + phosphate</text>
        <dbReference type="Rhea" id="RHEA:14369"/>
        <dbReference type="ChEBI" id="CHEBI:15377"/>
        <dbReference type="ChEBI" id="CHEBI:29805"/>
        <dbReference type="ChEBI" id="CHEBI:43474"/>
        <dbReference type="ChEBI" id="CHEBI:58033"/>
        <dbReference type="EC" id="3.1.3.18"/>
    </reaction>
</comment>
<comment type="similarity">
    <text evidence="4">Belongs to the HAD-like hydrolase superfamily. CbbY/CbbZ/Gph/YieH family.</text>
</comment>
<evidence type="ECO:0000313" key="9">
    <source>
        <dbReference type="Proteomes" id="UP000025241"/>
    </source>
</evidence>
<accession>A0A024HDH1</accession>
<dbReference type="SUPFAM" id="SSF56784">
    <property type="entry name" value="HAD-like"/>
    <property type="match status" value="1"/>
</dbReference>
<dbReference type="InterPro" id="IPR041492">
    <property type="entry name" value="HAD_2"/>
</dbReference>
<evidence type="ECO:0000256" key="4">
    <source>
        <dbReference type="ARBA" id="ARBA00006171"/>
    </source>
</evidence>
<dbReference type="AlphaFoldDB" id="A0A024HDH1"/>
<sequence length="217" mass="24485">MLYKNFIFDCDGVLLDSNKFKVSAMRTAISSYPETAAKDFIEYFTSNFGKSRYMHVKLFFEVFLGRPPADGEQQAILEKYARACREEYQTCEICTGAIELLTLLSPDNCWVVSGSDQEELRGVFSSRNLRRHFKDVLGSPTAKSTNIAKIIETNNLEASTLCIIGDSSGDYQAARDNDIDFIFCRNYSNTPELGEKYAMQGLRVISNLQELAQEISP</sequence>
<evidence type="ECO:0000256" key="6">
    <source>
        <dbReference type="ARBA" id="ARBA00022723"/>
    </source>
</evidence>
<dbReference type="InterPro" id="IPR036412">
    <property type="entry name" value="HAD-like_sf"/>
</dbReference>
<dbReference type="SFLD" id="SFLDG01129">
    <property type="entry name" value="C1.5:_HAD__Beta-PGM__Phosphata"/>
    <property type="match status" value="1"/>
</dbReference>
<name>A0A024HDH1_PSEKB</name>
<dbReference type="Gene3D" id="1.10.150.240">
    <property type="entry name" value="Putative phosphatase, domain 2"/>
    <property type="match status" value="1"/>
</dbReference>
<dbReference type="GO" id="GO:0005829">
    <property type="term" value="C:cytosol"/>
    <property type="evidence" value="ECO:0007669"/>
    <property type="project" value="TreeGrafter"/>
</dbReference>
<dbReference type="GO" id="GO:0006281">
    <property type="term" value="P:DNA repair"/>
    <property type="evidence" value="ECO:0007669"/>
    <property type="project" value="TreeGrafter"/>
</dbReference>
<evidence type="ECO:0000256" key="2">
    <source>
        <dbReference type="ARBA" id="ARBA00001946"/>
    </source>
</evidence>
<proteinExistence type="inferred from homology"/>
<dbReference type="CDD" id="cd01427">
    <property type="entry name" value="HAD_like"/>
    <property type="match status" value="1"/>
</dbReference>
<dbReference type="GO" id="GO:0008967">
    <property type="term" value="F:phosphoglycolate phosphatase activity"/>
    <property type="evidence" value="ECO:0007669"/>
    <property type="project" value="UniProtKB-EC"/>
</dbReference>
<keyword evidence="6" id="KW-0479">Metal-binding</keyword>
<reference evidence="8 9" key="1">
    <citation type="submission" date="2013-03" db="EMBL/GenBank/DDBJ databases">
        <authorList>
            <person name="Linke B."/>
        </authorList>
    </citation>
    <scope>NUCLEOTIDE SEQUENCE [LARGE SCALE GENOMIC DNA]</scope>
    <source>
        <strain evidence="8 9">B13</strain>
    </source>
</reference>
<gene>
    <name evidence="8" type="ORF">PKB_1192</name>
</gene>
<evidence type="ECO:0000256" key="3">
    <source>
        <dbReference type="ARBA" id="ARBA00004818"/>
    </source>
</evidence>
<keyword evidence="7" id="KW-0119">Carbohydrate metabolism</keyword>
<dbReference type="PANTHER" id="PTHR43434">
    <property type="entry name" value="PHOSPHOGLYCOLATE PHOSPHATASE"/>
    <property type="match status" value="1"/>
</dbReference>